<keyword evidence="4" id="KW-1185">Reference proteome</keyword>
<organism evidence="3 4">
    <name type="scientific">Glycomyces harbinensis</name>
    <dbReference type="NCBI Taxonomy" id="58114"/>
    <lineage>
        <taxon>Bacteria</taxon>
        <taxon>Bacillati</taxon>
        <taxon>Actinomycetota</taxon>
        <taxon>Actinomycetes</taxon>
        <taxon>Glycomycetales</taxon>
        <taxon>Glycomycetaceae</taxon>
        <taxon>Glycomyces</taxon>
    </lineage>
</organism>
<dbReference type="RefSeq" id="WP_091037695.1">
    <property type="nucleotide sequence ID" value="NZ_FNAD01000010.1"/>
</dbReference>
<evidence type="ECO:0000313" key="4">
    <source>
        <dbReference type="Proteomes" id="UP000198949"/>
    </source>
</evidence>
<dbReference type="STRING" id="58114.SAMN05216270_11018"/>
<dbReference type="Proteomes" id="UP000198949">
    <property type="component" value="Unassembled WGS sequence"/>
</dbReference>
<keyword evidence="1" id="KW-0732">Signal</keyword>
<proteinExistence type="predicted"/>
<accession>A0A1G6Z4F6</accession>
<feature type="region of interest" description="Disordered" evidence="2">
    <location>
        <begin position="31"/>
        <end position="71"/>
    </location>
</feature>
<gene>
    <name evidence="3" type="ORF">SAMN05216270_11018</name>
</gene>
<sequence length="200" mass="20614">MNIEFPEISKRLLAVSGAALIGLAALTACGGGEADSDGDTGSTEEAADDGAEEAAATGDGTSPESPLPAGSTVEITDWTVGGSVVLDATEEVLAANEYNEAPAEGFQQSLVTLEGTYSGTESSSLWIDTTFGIWADGTFYDSIDCLNMVENDLMDAGEVSGGSSTSGGACVEVPADAETYLLYIEDLWSFEGTQYFIEIA</sequence>
<evidence type="ECO:0000256" key="2">
    <source>
        <dbReference type="SAM" id="MobiDB-lite"/>
    </source>
</evidence>
<evidence type="ECO:0008006" key="5">
    <source>
        <dbReference type="Google" id="ProtNLM"/>
    </source>
</evidence>
<evidence type="ECO:0000313" key="3">
    <source>
        <dbReference type="EMBL" id="SDD96837.1"/>
    </source>
</evidence>
<dbReference type="InterPro" id="IPR029050">
    <property type="entry name" value="Immunoprotect_excell_Ig-like"/>
</dbReference>
<dbReference type="EMBL" id="FNAD01000010">
    <property type="protein sequence ID" value="SDD96837.1"/>
    <property type="molecule type" value="Genomic_DNA"/>
</dbReference>
<evidence type="ECO:0000256" key="1">
    <source>
        <dbReference type="ARBA" id="ARBA00022729"/>
    </source>
</evidence>
<dbReference type="OrthoDB" id="2004788at2"/>
<dbReference type="AlphaFoldDB" id="A0A1G6Z4F6"/>
<reference evidence="4" key="1">
    <citation type="submission" date="2016-10" db="EMBL/GenBank/DDBJ databases">
        <authorList>
            <person name="Varghese N."/>
            <person name="Submissions S."/>
        </authorList>
    </citation>
    <scope>NUCLEOTIDE SEQUENCE [LARGE SCALE GENOMIC DNA]</scope>
    <source>
        <strain evidence="4">CGMCC 4.3516</strain>
    </source>
</reference>
<protein>
    <recommendedName>
        <fullName evidence="5">DUF4352 domain-containing protein</fullName>
    </recommendedName>
</protein>
<dbReference type="Gene3D" id="2.60.40.1240">
    <property type="match status" value="1"/>
</dbReference>
<name>A0A1G6Z4F6_9ACTN</name>